<protein>
    <submittedName>
        <fullName evidence="2">Uncharacterized protein</fullName>
    </submittedName>
</protein>
<feature type="region of interest" description="Disordered" evidence="1">
    <location>
        <begin position="183"/>
        <end position="294"/>
    </location>
</feature>
<name>A0A3R7QEW9_PENVA</name>
<reference evidence="2 3" key="1">
    <citation type="submission" date="2018-04" db="EMBL/GenBank/DDBJ databases">
        <authorList>
            <person name="Zhang X."/>
            <person name="Yuan J."/>
            <person name="Li F."/>
            <person name="Xiang J."/>
        </authorList>
    </citation>
    <scope>NUCLEOTIDE SEQUENCE [LARGE SCALE GENOMIC DNA]</scope>
    <source>
        <tissue evidence="2">Muscle</tissue>
    </source>
</reference>
<dbReference type="OrthoDB" id="5958943at2759"/>
<sequence>MDNFQDYEHQVGGWHNGSASHILKDSKGHILKPIKLNANPTYETPTKEKDFPFKEKSETENNTHELVPVCRDERQFYERVKNSTHPDDISLLPLMPRFYGSVDVDENGKTPFPLNSPHPPFVLPPLPPSQPLTTRGVQFASSSSSLSFSPLEFLLSSPSFLSVHGTYWLFSLPLLIPSHAKTQGEDPLKESQSIQNREEPRHRNSSHPKPEEETPSQKASHPKPEEETPSQEQPAIQNPRRRPRHRNSQPSKTRGGDPLTGTASHPKPEEETPSQEQPATKTEEETPSQEQHHLITCEGQNGAPLSDAIAHLPPVDAMMRLRQMRGSRCERRVSTSSFC</sequence>
<keyword evidence="3" id="KW-1185">Reference proteome</keyword>
<gene>
    <name evidence="2" type="ORF">C7M84_004806</name>
</gene>
<dbReference type="EMBL" id="QCYY01001635">
    <property type="protein sequence ID" value="ROT76608.1"/>
    <property type="molecule type" value="Genomic_DNA"/>
</dbReference>
<organism evidence="2 3">
    <name type="scientific">Penaeus vannamei</name>
    <name type="common">Whiteleg shrimp</name>
    <name type="synonym">Litopenaeus vannamei</name>
    <dbReference type="NCBI Taxonomy" id="6689"/>
    <lineage>
        <taxon>Eukaryota</taxon>
        <taxon>Metazoa</taxon>
        <taxon>Ecdysozoa</taxon>
        <taxon>Arthropoda</taxon>
        <taxon>Crustacea</taxon>
        <taxon>Multicrustacea</taxon>
        <taxon>Malacostraca</taxon>
        <taxon>Eumalacostraca</taxon>
        <taxon>Eucarida</taxon>
        <taxon>Decapoda</taxon>
        <taxon>Dendrobranchiata</taxon>
        <taxon>Penaeoidea</taxon>
        <taxon>Penaeidae</taxon>
        <taxon>Penaeus</taxon>
    </lineage>
</organism>
<feature type="compositionally biased region" description="Basic and acidic residues" evidence="1">
    <location>
        <begin position="45"/>
        <end position="62"/>
    </location>
</feature>
<feature type="region of interest" description="Disordered" evidence="1">
    <location>
        <begin position="34"/>
        <end position="62"/>
    </location>
</feature>
<evidence type="ECO:0000313" key="3">
    <source>
        <dbReference type="Proteomes" id="UP000283509"/>
    </source>
</evidence>
<dbReference type="AlphaFoldDB" id="A0A3R7QEW9"/>
<evidence type="ECO:0000313" key="2">
    <source>
        <dbReference type="EMBL" id="ROT76608.1"/>
    </source>
</evidence>
<evidence type="ECO:0000256" key="1">
    <source>
        <dbReference type="SAM" id="MobiDB-lite"/>
    </source>
</evidence>
<dbReference type="Proteomes" id="UP000283509">
    <property type="component" value="Unassembled WGS sequence"/>
</dbReference>
<accession>A0A3R7QEW9</accession>
<proteinExistence type="predicted"/>
<feature type="compositionally biased region" description="Basic and acidic residues" evidence="1">
    <location>
        <begin position="196"/>
        <end position="212"/>
    </location>
</feature>
<comment type="caution">
    <text evidence="2">The sequence shown here is derived from an EMBL/GenBank/DDBJ whole genome shotgun (WGS) entry which is preliminary data.</text>
</comment>
<reference evidence="2 3" key="2">
    <citation type="submission" date="2019-01" db="EMBL/GenBank/DDBJ databases">
        <title>The decoding of complex shrimp genome reveals the adaptation for benthos swimmer, frequently molting mechanism and breeding impact on genome.</title>
        <authorList>
            <person name="Sun Y."/>
            <person name="Gao Y."/>
            <person name="Yu Y."/>
        </authorList>
    </citation>
    <scope>NUCLEOTIDE SEQUENCE [LARGE SCALE GENOMIC DNA]</scope>
    <source>
        <tissue evidence="2">Muscle</tissue>
    </source>
</reference>